<evidence type="ECO:0000256" key="1">
    <source>
        <dbReference type="SAM" id="Coils"/>
    </source>
</evidence>
<dbReference type="AlphaFoldDB" id="A0A8X6I5T9"/>
<name>A0A8X6I5T9_TRICU</name>
<protein>
    <submittedName>
        <fullName evidence="2">Uncharacterized protein</fullName>
    </submittedName>
</protein>
<gene>
    <name evidence="2" type="ORF">TNCT_244771</name>
</gene>
<dbReference type="OrthoDB" id="6437465at2759"/>
<keyword evidence="3" id="KW-1185">Reference proteome</keyword>
<organism evidence="2 3">
    <name type="scientific">Trichonephila clavata</name>
    <name type="common">Joro spider</name>
    <name type="synonym">Nephila clavata</name>
    <dbReference type="NCBI Taxonomy" id="2740835"/>
    <lineage>
        <taxon>Eukaryota</taxon>
        <taxon>Metazoa</taxon>
        <taxon>Ecdysozoa</taxon>
        <taxon>Arthropoda</taxon>
        <taxon>Chelicerata</taxon>
        <taxon>Arachnida</taxon>
        <taxon>Araneae</taxon>
        <taxon>Araneomorphae</taxon>
        <taxon>Entelegynae</taxon>
        <taxon>Araneoidea</taxon>
        <taxon>Nephilidae</taxon>
        <taxon>Trichonephila</taxon>
    </lineage>
</organism>
<dbReference type="EMBL" id="BMAO01037193">
    <property type="protein sequence ID" value="GFR15964.1"/>
    <property type="molecule type" value="Genomic_DNA"/>
</dbReference>
<comment type="caution">
    <text evidence="2">The sequence shown here is derived from an EMBL/GenBank/DDBJ whole genome shotgun (WGS) entry which is preliminary data.</text>
</comment>
<evidence type="ECO:0000313" key="2">
    <source>
        <dbReference type="EMBL" id="GFR15964.1"/>
    </source>
</evidence>
<feature type="coiled-coil region" evidence="1">
    <location>
        <begin position="32"/>
        <end position="73"/>
    </location>
</feature>
<sequence length="90" mass="10308">MAKKTGKKINRKKAIPLYFQKNQASVSQILIASNYKRRIKELIRNNKELACSLQEVKQRVADQEKALAQYNRESTKMMLACLIKAGSPQL</sequence>
<evidence type="ECO:0000313" key="3">
    <source>
        <dbReference type="Proteomes" id="UP000887116"/>
    </source>
</evidence>
<keyword evidence="1" id="KW-0175">Coiled coil</keyword>
<reference evidence="2" key="1">
    <citation type="submission" date="2020-07" db="EMBL/GenBank/DDBJ databases">
        <title>Multicomponent nature underlies the extraordinary mechanical properties of spider dragline silk.</title>
        <authorList>
            <person name="Kono N."/>
            <person name="Nakamura H."/>
            <person name="Mori M."/>
            <person name="Yoshida Y."/>
            <person name="Ohtoshi R."/>
            <person name="Malay A.D."/>
            <person name="Moran D.A.P."/>
            <person name="Tomita M."/>
            <person name="Numata K."/>
            <person name="Arakawa K."/>
        </authorList>
    </citation>
    <scope>NUCLEOTIDE SEQUENCE</scope>
</reference>
<accession>A0A8X6I5T9</accession>
<dbReference type="Proteomes" id="UP000887116">
    <property type="component" value="Unassembled WGS sequence"/>
</dbReference>
<proteinExistence type="predicted"/>